<dbReference type="EMBL" id="PFFO01000087">
    <property type="protein sequence ID" value="PIW07876.1"/>
    <property type="molecule type" value="Genomic_DNA"/>
</dbReference>
<protein>
    <submittedName>
        <fullName evidence="1">Ribosome-recycling factor</fullName>
    </submittedName>
</protein>
<reference evidence="2" key="1">
    <citation type="submission" date="2017-09" db="EMBL/GenBank/DDBJ databases">
        <title>Depth-based differentiation of microbial function through sediment-hosted aquifers and enrichment of novel symbionts in the deep terrestrial subsurface.</title>
        <authorList>
            <person name="Probst A.J."/>
            <person name="Ladd B."/>
            <person name="Jarett J.K."/>
            <person name="Geller-Mcgrath D.E."/>
            <person name="Sieber C.M.K."/>
            <person name="Emerson J.B."/>
            <person name="Anantharaman K."/>
            <person name="Thomas B.C."/>
            <person name="Malmstrom R."/>
            <person name="Stieglmeier M."/>
            <person name="Klingl A."/>
            <person name="Woyke T."/>
            <person name="Ryan C.M."/>
            <person name="Banfield J.F."/>
        </authorList>
    </citation>
    <scope>NUCLEOTIDE SEQUENCE [LARGE SCALE GENOMIC DNA]</scope>
</reference>
<organism evidence="1 2">
    <name type="scientific">Candidatus Collierbacteria bacterium CG17_big_fil_post_rev_8_21_14_2_50_45_7</name>
    <dbReference type="NCBI Taxonomy" id="1974536"/>
    <lineage>
        <taxon>Bacteria</taxon>
        <taxon>Candidatus Collieribacteriota</taxon>
    </lineage>
</organism>
<dbReference type="InterPro" id="IPR036191">
    <property type="entry name" value="RRF_sf"/>
</dbReference>
<accession>A0A2M7FPJ9</accession>
<dbReference type="Gene3D" id="1.10.132.20">
    <property type="entry name" value="Ribosome-recycling factor"/>
    <property type="match status" value="1"/>
</dbReference>
<feature type="non-terminal residue" evidence="1">
    <location>
        <position position="38"/>
    </location>
</feature>
<evidence type="ECO:0000313" key="2">
    <source>
        <dbReference type="Proteomes" id="UP000230556"/>
    </source>
</evidence>
<dbReference type="SUPFAM" id="SSF55194">
    <property type="entry name" value="Ribosome recycling factor, RRF"/>
    <property type="match status" value="1"/>
</dbReference>
<gene>
    <name evidence="1" type="primary">frr</name>
    <name evidence="1" type="ORF">COW38_01990</name>
</gene>
<evidence type="ECO:0000313" key="1">
    <source>
        <dbReference type="EMBL" id="PIW07876.1"/>
    </source>
</evidence>
<name>A0A2M7FPJ9_9BACT</name>
<sequence>MSDVILTNLASRLDQTIEVVKKDLGTVRTGRAKPSLVE</sequence>
<proteinExistence type="predicted"/>
<comment type="caution">
    <text evidence="1">The sequence shown here is derived from an EMBL/GenBank/DDBJ whole genome shotgun (WGS) entry which is preliminary data.</text>
</comment>
<dbReference type="Proteomes" id="UP000230556">
    <property type="component" value="Unassembled WGS sequence"/>
</dbReference>
<dbReference type="AlphaFoldDB" id="A0A2M7FPJ9"/>